<evidence type="ECO:0000256" key="5">
    <source>
        <dbReference type="ARBA" id="ARBA00022741"/>
    </source>
</evidence>
<accession>A0A6B0YSQ8</accession>
<dbReference type="InterPro" id="IPR051161">
    <property type="entry name" value="Mannose-6P_isomerase_type2"/>
</dbReference>
<dbReference type="AlphaFoldDB" id="A0A6B0YSQ8"/>
<dbReference type="InterPro" id="IPR049577">
    <property type="entry name" value="GMPP_N"/>
</dbReference>
<evidence type="ECO:0000259" key="8">
    <source>
        <dbReference type="Pfam" id="PF00483"/>
    </source>
</evidence>
<dbReference type="GO" id="GO:0005525">
    <property type="term" value="F:GTP binding"/>
    <property type="evidence" value="ECO:0007669"/>
    <property type="project" value="UniProtKB-KW"/>
</dbReference>
<dbReference type="SUPFAM" id="SSF53448">
    <property type="entry name" value="Nucleotide-diphospho-sugar transferases"/>
    <property type="match status" value="1"/>
</dbReference>
<keyword evidence="5" id="KW-0547">Nucleotide-binding</keyword>
<dbReference type="EC" id="2.7.7.13" evidence="2"/>
<dbReference type="PANTHER" id="PTHR46390">
    <property type="entry name" value="MANNOSE-1-PHOSPHATE GUANYLYLTRANSFERASE"/>
    <property type="match status" value="1"/>
</dbReference>
<evidence type="ECO:0000313" key="10">
    <source>
        <dbReference type="EMBL" id="MXY94134.1"/>
    </source>
</evidence>
<dbReference type="PANTHER" id="PTHR46390:SF1">
    <property type="entry name" value="MANNOSE-1-PHOSPHATE GUANYLYLTRANSFERASE"/>
    <property type="match status" value="1"/>
</dbReference>
<dbReference type="SUPFAM" id="SSF159283">
    <property type="entry name" value="Guanosine diphospho-D-mannose pyrophosphorylase/mannose-6-phosphate isomerase linker domain"/>
    <property type="match status" value="1"/>
</dbReference>
<dbReference type="EMBL" id="VXRG01000100">
    <property type="protein sequence ID" value="MXY94134.1"/>
    <property type="molecule type" value="Genomic_DNA"/>
</dbReference>
<dbReference type="InterPro" id="IPR054566">
    <property type="entry name" value="ManC/GMP-like_b-helix"/>
</dbReference>
<dbReference type="FunFam" id="3.90.550.10:FF:000046">
    <property type="entry name" value="Mannose-1-phosphate guanylyltransferase (GDP)"/>
    <property type="match status" value="1"/>
</dbReference>
<dbReference type="InterPro" id="IPR005835">
    <property type="entry name" value="NTP_transferase_dom"/>
</dbReference>
<proteinExistence type="inferred from homology"/>
<name>A0A6B0YSQ8_9CHLR</name>
<reference evidence="10" key="1">
    <citation type="submission" date="2019-09" db="EMBL/GenBank/DDBJ databases">
        <title>Characterisation of the sponge microbiome using genome-centric metagenomics.</title>
        <authorList>
            <person name="Engelberts J.P."/>
            <person name="Robbins S.J."/>
            <person name="De Goeij J.M."/>
            <person name="Aranda M."/>
            <person name="Bell S.C."/>
            <person name="Webster N.S."/>
        </authorList>
    </citation>
    <scope>NUCLEOTIDE SEQUENCE</scope>
    <source>
        <strain evidence="10">SB0664_bin_27</strain>
    </source>
</reference>
<comment type="similarity">
    <text evidence="1">Belongs to the mannose-6-phosphate isomerase type 2 family.</text>
</comment>
<dbReference type="Pfam" id="PF22640">
    <property type="entry name" value="ManC_GMP_beta-helix"/>
    <property type="match status" value="1"/>
</dbReference>
<evidence type="ECO:0000256" key="6">
    <source>
        <dbReference type="ARBA" id="ARBA00023134"/>
    </source>
</evidence>
<keyword evidence="6" id="KW-0342">GTP-binding</keyword>
<dbReference type="GO" id="GO:0009298">
    <property type="term" value="P:GDP-mannose biosynthetic process"/>
    <property type="evidence" value="ECO:0007669"/>
    <property type="project" value="TreeGrafter"/>
</dbReference>
<evidence type="ECO:0000256" key="4">
    <source>
        <dbReference type="ARBA" id="ARBA00022695"/>
    </source>
</evidence>
<comment type="caution">
    <text evidence="10">The sequence shown here is derived from an EMBL/GenBank/DDBJ whole genome shotgun (WGS) entry which is preliminary data.</text>
</comment>
<dbReference type="Gene3D" id="3.90.550.10">
    <property type="entry name" value="Spore Coat Polysaccharide Biosynthesis Protein SpsA, Chain A"/>
    <property type="match status" value="1"/>
</dbReference>
<dbReference type="CDD" id="cd02509">
    <property type="entry name" value="GDP-M1P_Guanylyltransferase"/>
    <property type="match status" value="1"/>
</dbReference>
<feature type="domain" description="Nucleotidyl transferase" evidence="8">
    <location>
        <begin position="3"/>
        <end position="286"/>
    </location>
</feature>
<keyword evidence="3 10" id="KW-0808">Transferase</keyword>
<evidence type="ECO:0000256" key="7">
    <source>
        <dbReference type="ARBA" id="ARBA00047343"/>
    </source>
</evidence>
<organism evidence="10">
    <name type="scientific">Caldilineaceae bacterium SB0664_bin_27</name>
    <dbReference type="NCBI Taxonomy" id="2605260"/>
    <lineage>
        <taxon>Bacteria</taxon>
        <taxon>Bacillati</taxon>
        <taxon>Chloroflexota</taxon>
        <taxon>Caldilineae</taxon>
        <taxon>Caldilineales</taxon>
        <taxon>Caldilineaceae</taxon>
    </lineage>
</organism>
<dbReference type="InterPro" id="IPR029044">
    <property type="entry name" value="Nucleotide-diphossugar_trans"/>
</dbReference>
<gene>
    <name evidence="10" type="ORF">F4Y42_11895</name>
</gene>
<dbReference type="GO" id="GO:0004475">
    <property type="term" value="F:mannose-1-phosphate guanylyltransferase (GTP) activity"/>
    <property type="evidence" value="ECO:0007669"/>
    <property type="project" value="UniProtKB-EC"/>
</dbReference>
<feature type="domain" description="MannoseP isomerase/GMP-like beta-helix" evidence="9">
    <location>
        <begin position="296"/>
        <end position="349"/>
    </location>
</feature>
<evidence type="ECO:0000256" key="1">
    <source>
        <dbReference type="ARBA" id="ARBA00006115"/>
    </source>
</evidence>
<protein>
    <recommendedName>
        <fullName evidence="2">mannose-1-phosphate guanylyltransferase</fullName>
        <ecNumber evidence="2">2.7.7.13</ecNumber>
    </recommendedName>
</protein>
<comment type="catalytic activity">
    <reaction evidence="7">
        <text>alpha-D-mannose 1-phosphate + GTP + H(+) = GDP-alpha-D-mannose + diphosphate</text>
        <dbReference type="Rhea" id="RHEA:15229"/>
        <dbReference type="ChEBI" id="CHEBI:15378"/>
        <dbReference type="ChEBI" id="CHEBI:33019"/>
        <dbReference type="ChEBI" id="CHEBI:37565"/>
        <dbReference type="ChEBI" id="CHEBI:57527"/>
        <dbReference type="ChEBI" id="CHEBI:58409"/>
        <dbReference type="EC" id="2.7.7.13"/>
    </reaction>
</comment>
<dbReference type="Pfam" id="PF00483">
    <property type="entry name" value="NTP_transferase"/>
    <property type="match status" value="1"/>
</dbReference>
<evidence type="ECO:0000259" key="9">
    <source>
        <dbReference type="Pfam" id="PF22640"/>
    </source>
</evidence>
<sequence>MYAVILAGGVGTRLWPRSRQSTPKQFSDVTGSGQTMIQSTVARLEGLVSMEDTYVVTGRRYADLCALQLDGLPDSNVLVEPEGRNTAPAIALACAHLKRRDPDEVVAVLPADHLIQDFDGFQRALRQAERSAREGYLSVLGIEPTKAHTGYGYIQREDGRLPLAGDLPTFAVNRFLEKPDQATAERFLADGGYYWNGGIFVSRVERLLDEYERQMPDLFDAMNSIAAAVGTGEQEVVLAEIWPTMPDISIDYGLMEGADGVAVVPMQVGWNDLGSWDSLESVVAKDDAGNYPVEGEILPLNSRGNIVAAQERLVALIDVDDLIVIDAGDALLIGKKESIQQVKQVVAELQAADRDEFL</sequence>
<evidence type="ECO:0000256" key="3">
    <source>
        <dbReference type="ARBA" id="ARBA00022679"/>
    </source>
</evidence>
<evidence type="ECO:0000256" key="2">
    <source>
        <dbReference type="ARBA" id="ARBA00012387"/>
    </source>
</evidence>
<keyword evidence="4" id="KW-0548">Nucleotidyltransferase</keyword>